<keyword evidence="4" id="KW-1185">Reference proteome</keyword>
<feature type="region of interest" description="Disordered" evidence="1">
    <location>
        <begin position="1"/>
        <end position="49"/>
    </location>
</feature>
<feature type="compositionally biased region" description="Acidic residues" evidence="1">
    <location>
        <begin position="657"/>
        <end position="666"/>
    </location>
</feature>
<dbReference type="Pfam" id="PF07714">
    <property type="entry name" value="PK_Tyr_Ser-Thr"/>
    <property type="match status" value="1"/>
</dbReference>
<feature type="region of interest" description="Disordered" evidence="1">
    <location>
        <begin position="455"/>
        <end position="513"/>
    </location>
</feature>
<dbReference type="InterPro" id="IPR011009">
    <property type="entry name" value="Kinase-like_dom_sf"/>
</dbReference>
<feature type="region of interest" description="Disordered" evidence="1">
    <location>
        <begin position="627"/>
        <end position="691"/>
    </location>
</feature>
<name>A0AA36FW21_9BILA</name>
<feature type="compositionally biased region" description="Basic and acidic residues" evidence="1">
    <location>
        <begin position="487"/>
        <end position="496"/>
    </location>
</feature>
<dbReference type="PANTHER" id="PTHR44329">
    <property type="entry name" value="SERINE/THREONINE-PROTEIN KINASE TNNI3K-RELATED"/>
    <property type="match status" value="1"/>
</dbReference>
<organism evidence="3 4">
    <name type="scientific">Mesorhabditis spiculigera</name>
    <dbReference type="NCBI Taxonomy" id="96644"/>
    <lineage>
        <taxon>Eukaryota</taxon>
        <taxon>Metazoa</taxon>
        <taxon>Ecdysozoa</taxon>
        <taxon>Nematoda</taxon>
        <taxon>Chromadorea</taxon>
        <taxon>Rhabditida</taxon>
        <taxon>Rhabditina</taxon>
        <taxon>Rhabditomorpha</taxon>
        <taxon>Rhabditoidea</taxon>
        <taxon>Rhabditidae</taxon>
        <taxon>Mesorhabditinae</taxon>
        <taxon>Mesorhabditis</taxon>
    </lineage>
</organism>
<feature type="compositionally biased region" description="Low complexity" evidence="1">
    <location>
        <begin position="647"/>
        <end position="656"/>
    </location>
</feature>
<dbReference type="EMBL" id="CATQJA010001382">
    <property type="protein sequence ID" value="CAJ0567037.1"/>
    <property type="molecule type" value="Genomic_DNA"/>
</dbReference>
<feature type="non-terminal residue" evidence="3">
    <location>
        <position position="1"/>
    </location>
</feature>
<feature type="domain" description="Serine-threonine/tyrosine-protein kinase catalytic" evidence="2">
    <location>
        <begin position="105"/>
        <end position="180"/>
    </location>
</feature>
<evidence type="ECO:0000313" key="4">
    <source>
        <dbReference type="Proteomes" id="UP001177023"/>
    </source>
</evidence>
<feature type="compositionally biased region" description="Polar residues" evidence="1">
    <location>
        <begin position="361"/>
        <end position="372"/>
    </location>
</feature>
<proteinExistence type="predicted"/>
<dbReference type="GO" id="GO:0004674">
    <property type="term" value="F:protein serine/threonine kinase activity"/>
    <property type="evidence" value="ECO:0007669"/>
    <property type="project" value="TreeGrafter"/>
</dbReference>
<evidence type="ECO:0000256" key="1">
    <source>
        <dbReference type="SAM" id="MobiDB-lite"/>
    </source>
</evidence>
<dbReference type="GO" id="GO:0005737">
    <property type="term" value="C:cytoplasm"/>
    <property type="evidence" value="ECO:0007669"/>
    <property type="project" value="TreeGrafter"/>
</dbReference>
<feature type="compositionally biased region" description="Low complexity" evidence="1">
    <location>
        <begin position="373"/>
        <end position="387"/>
    </location>
</feature>
<dbReference type="Gene3D" id="1.10.510.10">
    <property type="entry name" value="Transferase(Phosphotransferase) domain 1"/>
    <property type="match status" value="1"/>
</dbReference>
<dbReference type="SUPFAM" id="SSF56112">
    <property type="entry name" value="Protein kinase-like (PK-like)"/>
    <property type="match status" value="2"/>
</dbReference>
<protein>
    <recommendedName>
        <fullName evidence="2">Serine-threonine/tyrosine-protein kinase catalytic domain-containing protein</fullName>
    </recommendedName>
</protein>
<feature type="compositionally biased region" description="Basic residues" evidence="1">
    <location>
        <begin position="33"/>
        <end position="42"/>
    </location>
</feature>
<dbReference type="Proteomes" id="UP001177023">
    <property type="component" value="Unassembled WGS sequence"/>
</dbReference>
<sequence>MLSSTNTVSTSLGMTPPGTIAPVETKSAPASPQHHHQHHHHLQQPMMPIPVGKKEGLGYASGLLNPISSCFSFILPGIFRRPQTDSIASYTGDDWEIPFESITNLEWLGAGSQGAVFTGKLNAQVVAVKKVKELRDTETSHLRHLAHRNIVKFMGVCTQAPCFCLVMEFCSNGQLNELLSGGGIDSMAVLFGVGSGKLALPMPTMLPDGLRMLIQQCWSQKPRNRPSFQGVLQHLDILGNELAGWGEAKCNRMYQKLTTLLEELDVREKELLGRERDLAIREGRHYRGGSFSGPLNHRGAVVVRAGPRSHRGEATADVFSTHVAHPSLYGADDGMSSSSGEEQVEDEVEGSPDMRRGSPYRCSQASSWSGHPSFSRQSSLRSSQGLRPTRPSPLRPHNASMSPSLARESAMRHSSSSQQWSEFARNCPARHSGFSEDSGIQLGPSRVNSCSILEETGPLTPQHPSLLTRANEGRWSDGSARRRTKRPRDAFRRDSPARLPQVRHNRDKEKRASCPVQLPERELSVVSQQSDTIYDNYDRSASVAPSSSYDEALANYGSTATLPPALSNAMSSTSVSTIPCRPQPLPPFCPGGTGYSNPLYASPISTYENPLVDPSNLLRVHPNVDLASSIDSNNPGRPEDLRDSDSDASGESSSEAEGVEGGDEGDRENGNIFESSLDSNRASNTFRPDEVTAVEKRHRELMLLESSSMASSLERSLERSLEMAAIHSDGLSDRETALRRVQRTIKTHRRTHSGGQPVHMAIVDETSTESDESEAVAC</sequence>
<reference evidence="3" key="1">
    <citation type="submission" date="2023-06" db="EMBL/GenBank/DDBJ databases">
        <authorList>
            <person name="Delattre M."/>
        </authorList>
    </citation>
    <scope>NUCLEOTIDE SEQUENCE</scope>
    <source>
        <strain evidence="3">AF72</strain>
    </source>
</reference>
<dbReference type="Gene3D" id="3.30.200.20">
    <property type="entry name" value="Phosphorylase Kinase, domain 1"/>
    <property type="match status" value="1"/>
</dbReference>
<dbReference type="InterPro" id="IPR051681">
    <property type="entry name" value="Ser/Thr_Kinases-Pseudokinases"/>
</dbReference>
<dbReference type="AlphaFoldDB" id="A0AA36FW21"/>
<feature type="compositionally biased region" description="Polar residues" evidence="1">
    <location>
        <begin position="672"/>
        <end position="686"/>
    </location>
</feature>
<feature type="region of interest" description="Disordered" evidence="1">
    <location>
        <begin position="326"/>
        <end position="442"/>
    </location>
</feature>
<feature type="compositionally biased region" description="Polar residues" evidence="1">
    <location>
        <begin position="1"/>
        <end position="13"/>
    </location>
</feature>
<dbReference type="InterPro" id="IPR001245">
    <property type="entry name" value="Ser-Thr/Tyr_kinase_cat_dom"/>
</dbReference>
<evidence type="ECO:0000313" key="3">
    <source>
        <dbReference type="EMBL" id="CAJ0567037.1"/>
    </source>
</evidence>
<gene>
    <name evidence="3" type="ORF">MSPICULIGERA_LOCUS5604</name>
</gene>
<evidence type="ECO:0000259" key="2">
    <source>
        <dbReference type="Pfam" id="PF07714"/>
    </source>
</evidence>
<accession>A0AA36FW21</accession>
<feature type="compositionally biased region" description="Polar residues" evidence="1">
    <location>
        <begin position="412"/>
        <end position="421"/>
    </location>
</feature>
<comment type="caution">
    <text evidence="3">The sequence shown here is derived from an EMBL/GenBank/DDBJ whole genome shotgun (WGS) entry which is preliminary data.</text>
</comment>
<dbReference type="PANTHER" id="PTHR44329:SF304">
    <property type="entry name" value="MITOGEN-ACTIVATED PROTEIN KINASE KINASE KINASE 13-LIKE ISOFORM X1"/>
    <property type="match status" value="1"/>
</dbReference>